<evidence type="ECO:0000313" key="1">
    <source>
        <dbReference type="EMBL" id="CAG8604428.1"/>
    </source>
</evidence>
<comment type="caution">
    <text evidence="1">The sequence shown here is derived from an EMBL/GenBank/DDBJ whole genome shotgun (WGS) entry which is preliminary data.</text>
</comment>
<sequence length="152" mass="15586">SSALTTSTTFNSVTSDAGPTTSFTTSTAFTPYSVPSSVASAIASSLDESTKETWCSNQKGDCTNSCLNSGKNVTVNTCDPTSLQYSCLCSDGKPPSNTRTLASITATSASSGASSSPSVFNPYAKASSISAPIMNVCFVASLTALFVFFARF</sequence>
<feature type="non-terminal residue" evidence="1">
    <location>
        <position position="1"/>
    </location>
</feature>
<proteinExistence type="predicted"/>
<keyword evidence="2" id="KW-1185">Reference proteome</keyword>
<gene>
    <name evidence="1" type="ORF">ACOLOM_LOCUS6797</name>
</gene>
<accession>A0ACA9MPQ5</accession>
<protein>
    <submittedName>
        <fullName evidence="1">5708_t:CDS:1</fullName>
    </submittedName>
</protein>
<organism evidence="1 2">
    <name type="scientific">Acaulospora colombiana</name>
    <dbReference type="NCBI Taxonomy" id="27376"/>
    <lineage>
        <taxon>Eukaryota</taxon>
        <taxon>Fungi</taxon>
        <taxon>Fungi incertae sedis</taxon>
        <taxon>Mucoromycota</taxon>
        <taxon>Glomeromycotina</taxon>
        <taxon>Glomeromycetes</taxon>
        <taxon>Diversisporales</taxon>
        <taxon>Acaulosporaceae</taxon>
        <taxon>Acaulospora</taxon>
    </lineage>
</organism>
<dbReference type="Proteomes" id="UP000789525">
    <property type="component" value="Unassembled WGS sequence"/>
</dbReference>
<name>A0ACA9MPQ5_9GLOM</name>
<reference evidence="1" key="1">
    <citation type="submission" date="2021-06" db="EMBL/GenBank/DDBJ databases">
        <authorList>
            <person name="Kallberg Y."/>
            <person name="Tangrot J."/>
            <person name="Rosling A."/>
        </authorList>
    </citation>
    <scope>NUCLEOTIDE SEQUENCE</scope>
    <source>
        <strain evidence="1">CL356</strain>
    </source>
</reference>
<dbReference type="EMBL" id="CAJVPT010014459">
    <property type="protein sequence ID" value="CAG8604428.1"/>
    <property type="molecule type" value="Genomic_DNA"/>
</dbReference>
<evidence type="ECO:0000313" key="2">
    <source>
        <dbReference type="Proteomes" id="UP000789525"/>
    </source>
</evidence>